<evidence type="ECO:0000256" key="5">
    <source>
        <dbReference type="SAM" id="Phobius"/>
    </source>
</evidence>
<dbReference type="EMBL" id="MATO01000038">
    <property type="protein sequence ID" value="OCS90321.1"/>
    <property type="molecule type" value="Genomic_DNA"/>
</dbReference>
<keyword evidence="2 5" id="KW-0812">Transmembrane</keyword>
<feature type="transmembrane region" description="Helical" evidence="5">
    <location>
        <begin position="65"/>
        <end position="88"/>
    </location>
</feature>
<dbReference type="Pfam" id="PF04893">
    <property type="entry name" value="Yip1"/>
    <property type="match status" value="1"/>
</dbReference>
<evidence type="ECO:0000259" key="6">
    <source>
        <dbReference type="Pfam" id="PF04893"/>
    </source>
</evidence>
<sequence>MNLFTSAWIHPKMTTRYVIESKNMLFTILLFLATLLGVSLTSYHFKAQMAQTFEPLSLTQFLIVYIVVIPLALLLFLTCAAIITTWVGKLFKGTGSLKNVFQSIVVGHIPMLLPIPFMIAWLIVDVNGFLMSTSSLAANVSQLVAGISAIWAFYITVGTVAEAHRFSYAQSIMTLLIPAALFMGFLFIVLVALVTFMTGT</sequence>
<proteinExistence type="predicted"/>
<feature type="transmembrane region" description="Helical" evidence="5">
    <location>
        <begin position="143"/>
        <end position="163"/>
    </location>
</feature>
<name>A0A1C0YT43_9BACL</name>
<dbReference type="Proteomes" id="UP000093482">
    <property type="component" value="Unassembled WGS sequence"/>
</dbReference>
<dbReference type="GO" id="GO:0016020">
    <property type="term" value="C:membrane"/>
    <property type="evidence" value="ECO:0007669"/>
    <property type="project" value="UniProtKB-SubCell"/>
</dbReference>
<dbReference type="RefSeq" id="WP_066464924.1">
    <property type="nucleotide sequence ID" value="NZ_MATO01000038.1"/>
</dbReference>
<gene>
    <name evidence="7" type="ORF">A6K76_12005</name>
</gene>
<protein>
    <recommendedName>
        <fullName evidence="6">Yip1 domain-containing protein</fullName>
    </recommendedName>
</protein>
<feature type="domain" description="Yip1" evidence="6">
    <location>
        <begin position="7"/>
        <end position="187"/>
    </location>
</feature>
<accession>A0A1C0YT43</accession>
<evidence type="ECO:0000256" key="1">
    <source>
        <dbReference type="ARBA" id="ARBA00004141"/>
    </source>
</evidence>
<evidence type="ECO:0000313" key="8">
    <source>
        <dbReference type="Proteomes" id="UP000093482"/>
    </source>
</evidence>
<dbReference type="OrthoDB" id="2987623at2"/>
<evidence type="ECO:0000256" key="3">
    <source>
        <dbReference type="ARBA" id="ARBA00022989"/>
    </source>
</evidence>
<keyword evidence="8" id="KW-1185">Reference proteome</keyword>
<reference evidence="7 8" key="1">
    <citation type="submission" date="2016-07" db="EMBL/GenBank/DDBJ databases">
        <title>Caryophanon latum genome sequencing.</title>
        <authorList>
            <person name="Verma A."/>
            <person name="Pal Y."/>
            <person name="Krishnamurthi S."/>
        </authorList>
    </citation>
    <scope>NUCLEOTIDE SEQUENCE [LARGE SCALE GENOMIC DNA]</scope>
    <source>
        <strain evidence="7 8">DSM 14151</strain>
    </source>
</reference>
<comment type="subcellular location">
    <subcellularLocation>
        <location evidence="1">Membrane</location>
        <topology evidence="1">Multi-pass membrane protein</topology>
    </subcellularLocation>
</comment>
<dbReference type="InterPro" id="IPR006977">
    <property type="entry name" value="Yip1_dom"/>
</dbReference>
<keyword evidence="4 5" id="KW-0472">Membrane</keyword>
<feature type="transmembrane region" description="Helical" evidence="5">
    <location>
        <begin position="100"/>
        <end position="123"/>
    </location>
</feature>
<dbReference type="AlphaFoldDB" id="A0A1C0YT43"/>
<evidence type="ECO:0000256" key="4">
    <source>
        <dbReference type="ARBA" id="ARBA00023136"/>
    </source>
</evidence>
<comment type="caution">
    <text evidence="7">The sequence shown here is derived from an EMBL/GenBank/DDBJ whole genome shotgun (WGS) entry which is preliminary data.</text>
</comment>
<feature type="transmembrane region" description="Helical" evidence="5">
    <location>
        <begin position="175"/>
        <end position="197"/>
    </location>
</feature>
<keyword evidence="3 5" id="KW-1133">Transmembrane helix</keyword>
<evidence type="ECO:0000313" key="7">
    <source>
        <dbReference type="EMBL" id="OCS90321.1"/>
    </source>
</evidence>
<organism evidence="7 8">
    <name type="scientific">Caryophanon latum</name>
    <dbReference type="NCBI Taxonomy" id="33977"/>
    <lineage>
        <taxon>Bacteria</taxon>
        <taxon>Bacillati</taxon>
        <taxon>Bacillota</taxon>
        <taxon>Bacilli</taxon>
        <taxon>Bacillales</taxon>
        <taxon>Caryophanaceae</taxon>
        <taxon>Caryophanon</taxon>
    </lineage>
</organism>
<evidence type="ECO:0000256" key="2">
    <source>
        <dbReference type="ARBA" id="ARBA00022692"/>
    </source>
</evidence>